<organism evidence="1 2">
    <name type="scientific">Plectus sambesii</name>
    <dbReference type="NCBI Taxonomy" id="2011161"/>
    <lineage>
        <taxon>Eukaryota</taxon>
        <taxon>Metazoa</taxon>
        <taxon>Ecdysozoa</taxon>
        <taxon>Nematoda</taxon>
        <taxon>Chromadorea</taxon>
        <taxon>Plectida</taxon>
        <taxon>Plectina</taxon>
        <taxon>Plectoidea</taxon>
        <taxon>Plectidae</taxon>
        <taxon>Plectus</taxon>
    </lineage>
</organism>
<dbReference type="Gene3D" id="2.20.25.240">
    <property type="match status" value="1"/>
</dbReference>
<evidence type="ECO:0000313" key="2">
    <source>
        <dbReference type="WBParaSite" id="PSAMB.scaffold1826size27557.g15187.t1"/>
    </source>
</evidence>
<dbReference type="AlphaFoldDB" id="A0A914VDQ5"/>
<accession>A0A914VDQ5</accession>
<protein>
    <submittedName>
        <fullName evidence="2">FLYWCH-type domain-containing protein</fullName>
    </submittedName>
</protein>
<sequence length="382" mass="43925">MEDCVEFVENYMNKRKVAAIYEGYAYLKDVNLSEGKERYKCIHQSCNGYIWILNGQAVTMKSGSKLGREHNHEVEPERIEARKHLQAFKTVDKEQPHVKIGNLVSSTRDCEAIVINAMPTIETMKRMGRDLKRKNYGTVVRVNALEDIDITLDRSRITIRGPAGDLVVNFVLHDSGLDEEHRMLMFGTTNSIASLGRSPTVHADGDIPSSFDALTSAIRQRNYLADFGDLLSYMEETWVAPMCSPPDRPALGKFPPMLWSVHTRTLTGQDRTNNRVKGWHFKINTFMEHSHLAFYVFLGELKKFFRAEEDRRREDHRSAIERETRRQLGEVVPVPYDNYSLRSAALQVICQQYQNQRYVTNPQSTGLIRFLSEVADILLTYE</sequence>
<dbReference type="WBParaSite" id="PSAMB.scaffold1826size27557.g15187.t1">
    <property type="protein sequence ID" value="PSAMB.scaffold1826size27557.g15187.t1"/>
    <property type="gene ID" value="PSAMB.scaffold1826size27557.g15187"/>
</dbReference>
<evidence type="ECO:0000313" key="1">
    <source>
        <dbReference type="Proteomes" id="UP000887566"/>
    </source>
</evidence>
<proteinExistence type="predicted"/>
<name>A0A914VDQ5_9BILA</name>
<reference evidence="2" key="1">
    <citation type="submission" date="2022-11" db="UniProtKB">
        <authorList>
            <consortium name="WormBaseParasite"/>
        </authorList>
    </citation>
    <scope>IDENTIFICATION</scope>
</reference>
<keyword evidence="1" id="KW-1185">Reference proteome</keyword>
<dbReference type="Proteomes" id="UP000887566">
    <property type="component" value="Unplaced"/>
</dbReference>